<evidence type="ECO:0000313" key="1">
    <source>
        <dbReference type="EMBL" id="MBX58347.1"/>
    </source>
</evidence>
<dbReference type="AlphaFoldDB" id="A0A2P2PUC0"/>
<organism evidence="1">
    <name type="scientific">Rhizophora mucronata</name>
    <name type="common">Asiatic mangrove</name>
    <dbReference type="NCBI Taxonomy" id="61149"/>
    <lineage>
        <taxon>Eukaryota</taxon>
        <taxon>Viridiplantae</taxon>
        <taxon>Streptophyta</taxon>
        <taxon>Embryophyta</taxon>
        <taxon>Tracheophyta</taxon>
        <taxon>Spermatophyta</taxon>
        <taxon>Magnoliopsida</taxon>
        <taxon>eudicotyledons</taxon>
        <taxon>Gunneridae</taxon>
        <taxon>Pentapetalae</taxon>
        <taxon>rosids</taxon>
        <taxon>fabids</taxon>
        <taxon>Malpighiales</taxon>
        <taxon>Rhizophoraceae</taxon>
        <taxon>Rhizophora</taxon>
    </lineage>
</organism>
<name>A0A2P2PUC0_RHIMU</name>
<reference evidence="1" key="1">
    <citation type="submission" date="2018-02" db="EMBL/GenBank/DDBJ databases">
        <title>Rhizophora mucronata_Transcriptome.</title>
        <authorList>
            <person name="Meera S.P."/>
            <person name="Sreeshan A."/>
            <person name="Augustine A."/>
        </authorList>
    </citation>
    <scope>NUCLEOTIDE SEQUENCE</scope>
    <source>
        <tissue evidence="1">Leaf</tissue>
    </source>
</reference>
<sequence length="56" mass="6553">MQLSQNSSTFHDFKIYEQMAIETNHLNFKPCIPIKCSLVNYRETINEPSLHAMPLK</sequence>
<protein>
    <submittedName>
        <fullName evidence="1">Uncharacterized protein</fullName>
    </submittedName>
</protein>
<proteinExistence type="predicted"/>
<dbReference type="EMBL" id="GGEC01077863">
    <property type="protein sequence ID" value="MBX58347.1"/>
    <property type="molecule type" value="Transcribed_RNA"/>
</dbReference>
<accession>A0A2P2PUC0</accession>